<accession>A0AAV5TMH3</accession>
<feature type="transmembrane region" description="Helical" evidence="1">
    <location>
        <begin position="45"/>
        <end position="70"/>
    </location>
</feature>
<feature type="transmembrane region" description="Helical" evidence="1">
    <location>
        <begin position="12"/>
        <end position="33"/>
    </location>
</feature>
<keyword evidence="1" id="KW-0812">Transmembrane</keyword>
<comment type="caution">
    <text evidence="2">The sequence shown here is derived from an EMBL/GenBank/DDBJ whole genome shotgun (WGS) entry which is preliminary data.</text>
</comment>
<feature type="transmembrane region" description="Helical" evidence="1">
    <location>
        <begin position="189"/>
        <end position="208"/>
    </location>
</feature>
<gene>
    <name evidence="2" type="ORF">PENTCL1PPCAC_17593</name>
</gene>
<feature type="transmembrane region" description="Helical" evidence="1">
    <location>
        <begin position="90"/>
        <end position="110"/>
    </location>
</feature>
<protein>
    <recommendedName>
        <fullName evidence="4">G protein-coupled receptor</fullName>
    </recommendedName>
</protein>
<keyword evidence="1" id="KW-0472">Membrane</keyword>
<reference evidence="2" key="1">
    <citation type="submission" date="2023-10" db="EMBL/GenBank/DDBJ databases">
        <title>Genome assembly of Pristionchus species.</title>
        <authorList>
            <person name="Yoshida K."/>
            <person name="Sommer R.J."/>
        </authorList>
    </citation>
    <scope>NUCLEOTIDE SEQUENCE</scope>
    <source>
        <strain evidence="2">RS0144</strain>
    </source>
</reference>
<keyword evidence="3" id="KW-1185">Reference proteome</keyword>
<evidence type="ECO:0000313" key="2">
    <source>
        <dbReference type="EMBL" id="GMS95418.1"/>
    </source>
</evidence>
<dbReference type="EMBL" id="BTSX01000004">
    <property type="protein sequence ID" value="GMS95418.1"/>
    <property type="molecule type" value="Genomic_DNA"/>
</dbReference>
<sequence>MAFILRLRMSFNLIIICHILFNGAILFATVYLIRSLNRSRTRDYVYCHLVCISICIIVKEVVDSLNLFFLLMDPHSKTPDLMEGIGKSSFILPLSYLSLGSIAFLVSANSVYSKDDEHADGVITKTVFLVIITVSAIFSIIYTTGNDDVIKITLLFVISSWAFTGFTVLVMSTRFIIHHSSDPLAKRQFFLCILFVLITLLIHVSGLSEYPFSSLIHSLPSSMGTRDLR</sequence>
<organism evidence="2 3">
    <name type="scientific">Pristionchus entomophagus</name>
    <dbReference type="NCBI Taxonomy" id="358040"/>
    <lineage>
        <taxon>Eukaryota</taxon>
        <taxon>Metazoa</taxon>
        <taxon>Ecdysozoa</taxon>
        <taxon>Nematoda</taxon>
        <taxon>Chromadorea</taxon>
        <taxon>Rhabditida</taxon>
        <taxon>Rhabditina</taxon>
        <taxon>Diplogasteromorpha</taxon>
        <taxon>Diplogasteroidea</taxon>
        <taxon>Neodiplogasteridae</taxon>
        <taxon>Pristionchus</taxon>
    </lineage>
</organism>
<dbReference type="AlphaFoldDB" id="A0AAV5TMH3"/>
<evidence type="ECO:0000313" key="3">
    <source>
        <dbReference type="Proteomes" id="UP001432027"/>
    </source>
</evidence>
<evidence type="ECO:0008006" key="4">
    <source>
        <dbReference type="Google" id="ProtNLM"/>
    </source>
</evidence>
<dbReference type="Proteomes" id="UP001432027">
    <property type="component" value="Unassembled WGS sequence"/>
</dbReference>
<feature type="transmembrane region" description="Helical" evidence="1">
    <location>
        <begin position="154"/>
        <end position="177"/>
    </location>
</feature>
<evidence type="ECO:0000256" key="1">
    <source>
        <dbReference type="SAM" id="Phobius"/>
    </source>
</evidence>
<name>A0AAV5TMH3_9BILA</name>
<proteinExistence type="predicted"/>
<keyword evidence="1" id="KW-1133">Transmembrane helix</keyword>
<feature type="transmembrane region" description="Helical" evidence="1">
    <location>
        <begin position="122"/>
        <end position="142"/>
    </location>
</feature>